<keyword evidence="12" id="KW-1185">Reference proteome</keyword>
<sequence length="187" mass="21033">MTAGKLIVLTGPSGVGKGTLLRSLRQRHPELCLSISATTRQPRQGEVDGVDYHFLTRPAFQDKIAQDAFIEWAEFAGNYYGTPRQSLETQMAQGHWVILEIEVEGARQVRRSFPEALLVFVHPPSFAELERRLRGRDRDSEEAIQRRLERAKEELQAADEFDVQVTNGVIEDALQALEVAVFGESKA</sequence>
<keyword evidence="9" id="KW-0963">Cytoplasm</keyword>
<reference evidence="11" key="1">
    <citation type="submission" date="2022-06" db="EMBL/GenBank/DDBJ databases">
        <title>Genome sequence of Phormidium yuhuli AB48 isolated from an industrial photobioreactor environment.</title>
        <authorList>
            <person name="Qiu Y."/>
            <person name="Noonan A.J.C."/>
            <person name="Dofher K."/>
            <person name="Koch M."/>
            <person name="Kieft B."/>
            <person name="Lin X."/>
            <person name="Ziels R.M."/>
            <person name="Hallam S.J."/>
        </authorList>
    </citation>
    <scope>NUCLEOTIDE SEQUENCE</scope>
    <source>
        <strain evidence="11">AB48</strain>
    </source>
</reference>
<dbReference type="PROSITE" id="PS50052">
    <property type="entry name" value="GUANYLATE_KINASE_2"/>
    <property type="match status" value="1"/>
</dbReference>
<dbReference type="EC" id="2.7.4.8" evidence="2 9"/>
<feature type="domain" description="Guanylate kinase-like" evidence="10">
    <location>
        <begin position="4"/>
        <end position="182"/>
    </location>
</feature>
<dbReference type="SMART" id="SM00072">
    <property type="entry name" value="GuKc"/>
    <property type="match status" value="1"/>
</dbReference>
<dbReference type="NCBIfam" id="TIGR03263">
    <property type="entry name" value="guanyl_kin"/>
    <property type="match status" value="1"/>
</dbReference>
<dbReference type="CDD" id="cd00071">
    <property type="entry name" value="GMPK"/>
    <property type="match status" value="1"/>
</dbReference>
<evidence type="ECO:0000256" key="3">
    <source>
        <dbReference type="ARBA" id="ARBA00016296"/>
    </source>
</evidence>
<comment type="similarity">
    <text evidence="1 9">Belongs to the guanylate kinase family.</text>
</comment>
<dbReference type="InterPro" id="IPR008145">
    <property type="entry name" value="GK/Ca_channel_bsu"/>
</dbReference>
<keyword evidence="4 9" id="KW-0808">Transferase</keyword>
<dbReference type="Proteomes" id="UP001056708">
    <property type="component" value="Chromosome"/>
</dbReference>
<keyword evidence="5 9" id="KW-0547">Nucleotide-binding</keyword>
<dbReference type="PROSITE" id="PS00856">
    <property type="entry name" value="GUANYLATE_KINASE_1"/>
    <property type="match status" value="1"/>
</dbReference>
<evidence type="ECO:0000313" key="12">
    <source>
        <dbReference type="Proteomes" id="UP001056708"/>
    </source>
</evidence>
<dbReference type="GO" id="GO:0004385">
    <property type="term" value="F:GMP kinase activity"/>
    <property type="evidence" value="ECO:0007669"/>
    <property type="project" value="UniProtKB-EC"/>
</dbReference>
<accession>A0ABY5ASN3</accession>
<evidence type="ECO:0000256" key="5">
    <source>
        <dbReference type="ARBA" id="ARBA00022741"/>
    </source>
</evidence>
<comment type="catalytic activity">
    <reaction evidence="9">
        <text>GMP + ATP = GDP + ADP</text>
        <dbReference type="Rhea" id="RHEA:20780"/>
        <dbReference type="ChEBI" id="CHEBI:30616"/>
        <dbReference type="ChEBI" id="CHEBI:58115"/>
        <dbReference type="ChEBI" id="CHEBI:58189"/>
        <dbReference type="ChEBI" id="CHEBI:456216"/>
        <dbReference type="EC" id="2.7.4.8"/>
    </reaction>
</comment>
<dbReference type="Gene3D" id="3.40.50.300">
    <property type="entry name" value="P-loop containing nucleotide triphosphate hydrolases"/>
    <property type="match status" value="1"/>
</dbReference>
<dbReference type="InterPro" id="IPR017665">
    <property type="entry name" value="Guanylate_kinase"/>
</dbReference>
<protein>
    <recommendedName>
        <fullName evidence="3 9">Guanylate kinase</fullName>
        <ecNumber evidence="2 9">2.7.4.8</ecNumber>
    </recommendedName>
    <alternativeName>
        <fullName evidence="8 9">GMP kinase</fullName>
    </alternativeName>
</protein>
<dbReference type="Pfam" id="PF00625">
    <property type="entry name" value="Guanylate_kin"/>
    <property type="match status" value="1"/>
</dbReference>
<dbReference type="SUPFAM" id="SSF52540">
    <property type="entry name" value="P-loop containing nucleoside triphosphate hydrolases"/>
    <property type="match status" value="1"/>
</dbReference>
<feature type="binding site" evidence="9">
    <location>
        <begin position="11"/>
        <end position="18"/>
    </location>
    <ligand>
        <name>ATP</name>
        <dbReference type="ChEBI" id="CHEBI:30616"/>
    </ligand>
</feature>
<evidence type="ECO:0000313" key="11">
    <source>
        <dbReference type="EMBL" id="USR92235.1"/>
    </source>
</evidence>
<dbReference type="PANTHER" id="PTHR23117:SF13">
    <property type="entry name" value="GUANYLATE KINASE"/>
    <property type="match status" value="1"/>
</dbReference>
<evidence type="ECO:0000256" key="2">
    <source>
        <dbReference type="ARBA" id="ARBA00012961"/>
    </source>
</evidence>
<evidence type="ECO:0000256" key="6">
    <source>
        <dbReference type="ARBA" id="ARBA00022777"/>
    </source>
</evidence>
<gene>
    <name evidence="9 11" type="primary">gmk</name>
    <name evidence="11" type="ORF">NEA10_05785</name>
</gene>
<dbReference type="InterPro" id="IPR027417">
    <property type="entry name" value="P-loop_NTPase"/>
</dbReference>
<organism evidence="11 12">
    <name type="scientific">Phormidium yuhuli AB48</name>
    <dbReference type="NCBI Taxonomy" id="2940671"/>
    <lineage>
        <taxon>Bacteria</taxon>
        <taxon>Bacillati</taxon>
        <taxon>Cyanobacteriota</taxon>
        <taxon>Cyanophyceae</taxon>
        <taxon>Oscillatoriophycideae</taxon>
        <taxon>Oscillatoriales</taxon>
        <taxon>Oscillatoriaceae</taxon>
        <taxon>Phormidium</taxon>
        <taxon>Phormidium yuhuli</taxon>
    </lineage>
</organism>
<dbReference type="PANTHER" id="PTHR23117">
    <property type="entry name" value="GUANYLATE KINASE-RELATED"/>
    <property type="match status" value="1"/>
</dbReference>
<dbReference type="InterPro" id="IPR008144">
    <property type="entry name" value="Guanylate_kin-like_dom"/>
</dbReference>
<name>A0ABY5ASN3_9CYAN</name>
<evidence type="ECO:0000259" key="10">
    <source>
        <dbReference type="PROSITE" id="PS50052"/>
    </source>
</evidence>
<keyword evidence="7 9" id="KW-0067">ATP-binding</keyword>
<evidence type="ECO:0000256" key="9">
    <source>
        <dbReference type="HAMAP-Rule" id="MF_00328"/>
    </source>
</evidence>
<comment type="subcellular location">
    <subcellularLocation>
        <location evidence="9">Cytoplasm</location>
    </subcellularLocation>
</comment>
<dbReference type="InterPro" id="IPR020590">
    <property type="entry name" value="Guanylate_kinase_CS"/>
</dbReference>
<evidence type="ECO:0000256" key="7">
    <source>
        <dbReference type="ARBA" id="ARBA00022840"/>
    </source>
</evidence>
<evidence type="ECO:0000256" key="4">
    <source>
        <dbReference type="ARBA" id="ARBA00022679"/>
    </source>
</evidence>
<proteinExistence type="inferred from homology"/>
<comment type="function">
    <text evidence="9">Essential for recycling GMP and indirectly, cGMP.</text>
</comment>
<dbReference type="Gene3D" id="3.30.63.10">
    <property type="entry name" value="Guanylate Kinase phosphate binding domain"/>
    <property type="match status" value="1"/>
</dbReference>
<dbReference type="RefSeq" id="WP_252664304.1">
    <property type="nucleotide sequence ID" value="NZ_CP098611.1"/>
</dbReference>
<dbReference type="HAMAP" id="MF_00328">
    <property type="entry name" value="Guanylate_kinase"/>
    <property type="match status" value="1"/>
</dbReference>
<evidence type="ECO:0000256" key="1">
    <source>
        <dbReference type="ARBA" id="ARBA00005790"/>
    </source>
</evidence>
<dbReference type="EMBL" id="CP098611">
    <property type="protein sequence ID" value="USR92235.1"/>
    <property type="molecule type" value="Genomic_DNA"/>
</dbReference>
<keyword evidence="6 9" id="KW-0418">Kinase</keyword>
<evidence type="ECO:0000256" key="8">
    <source>
        <dbReference type="ARBA" id="ARBA00030128"/>
    </source>
</evidence>